<reference evidence="2 3" key="1">
    <citation type="submission" date="2019-04" db="EMBL/GenBank/DDBJ databases">
        <title>Bacillus caeni sp. nov., a bacterium isolated from mangrove sediment.</title>
        <authorList>
            <person name="Huang H."/>
            <person name="Mo K."/>
            <person name="Hu Y."/>
        </authorList>
    </citation>
    <scope>NUCLEOTIDE SEQUENCE [LARGE SCALE GENOMIC DNA]</scope>
    <source>
        <strain evidence="2 3">HB172195</strain>
    </source>
</reference>
<proteinExistence type="predicted"/>
<gene>
    <name evidence="2" type="ORF">FCL54_13315</name>
</gene>
<evidence type="ECO:0000256" key="1">
    <source>
        <dbReference type="SAM" id="Phobius"/>
    </source>
</evidence>
<protein>
    <submittedName>
        <fullName evidence="2">FeoB-associated Cys-rich membrane protein</fullName>
    </submittedName>
</protein>
<keyword evidence="1" id="KW-0812">Transmembrane</keyword>
<keyword evidence="3" id="KW-1185">Reference proteome</keyword>
<dbReference type="EMBL" id="SWLG01000008">
    <property type="protein sequence ID" value="TLS36930.1"/>
    <property type="molecule type" value="Genomic_DNA"/>
</dbReference>
<evidence type="ECO:0000313" key="3">
    <source>
        <dbReference type="Proteomes" id="UP000308230"/>
    </source>
</evidence>
<dbReference type="Proteomes" id="UP000308230">
    <property type="component" value="Unassembled WGS sequence"/>
</dbReference>
<evidence type="ECO:0000313" key="2">
    <source>
        <dbReference type="EMBL" id="TLS36930.1"/>
    </source>
</evidence>
<dbReference type="Pfam" id="PF12669">
    <property type="entry name" value="FeoB_associated"/>
    <property type="match status" value="1"/>
</dbReference>
<accession>A0A5R9F3G6</accession>
<keyword evidence="1" id="KW-1133">Transmembrane helix</keyword>
<keyword evidence="1" id="KW-0472">Membrane</keyword>
<sequence length="60" mass="6741">MLVNILIGVLIFGYAGWTLFRFVKKSRKGKCAACELNKSCTTACDDLKAESNHREFSVQK</sequence>
<dbReference type="AlphaFoldDB" id="A0A5R9F3G6"/>
<dbReference type="RefSeq" id="WP_138127127.1">
    <property type="nucleotide sequence ID" value="NZ_SWLG01000008.1"/>
</dbReference>
<comment type="caution">
    <text evidence="2">The sequence shown here is derived from an EMBL/GenBank/DDBJ whole genome shotgun (WGS) entry which is preliminary data.</text>
</comment>
<organism evidence="2 3">
    <name type="scientific">Exobacillus caeni</name>
    <dbReference type="NCBI Taxonomy" id="2574798"/>
    <lineage>
        <taxon>Bacteria</taxon>
        <taxon>Bacillati</taxon>
        <taxon>Bacillota</taxon>
        <taxon>Bacilli</taxon>
        <taxon>Bacillales</taxon>
        <taxon>Guptibacillaceae</taxon>
        <taxon>Exobacillus</taxon>
    </lineage>
</organism>
<feature type="transmembrane region" description="Helical" evidence="1">
    <location>
        <begin position="6"/>
        <end position="23"/>
    </location>
</feature>
<dbReference type="OrthoDB" id="2326035at2"/>
<name>A0A5R9F3G6_9BACL</name>